<evidence type="ECO:0000256" key="4">
    <source>
        <dbReference type="ARBA" id="ARBA00022982"/>
    </source>
</evidence>
<dbReference type="InterPro" id="IPR030991">
    <property type="entry name" value="c550_proteobact"/>
</dbReference>
<dbReference type="GO" id="GO:0020037">
    <property type="term" value="F:heme binding"/>
    <property type="evidence" value="ECO:0007669"/>
    <property type="project" value="InterPro"/>
</dbReference>
<dbReference type="EMBL" id="RZIJ01000039">
    <property type="protein sequence ID" value="RUQ62208.1"/>
    <property type="molecule type" value="Genomic_DNA"/>
</dbReference>
<dbReference type="PANTHER" id="PTHR37823">
    <property type="entry name" value="CYTOCHROME C-553-LIKE"/>
    <property type="match status" value="1"/>
</dbReference>
<keyword evidence="10" id="KW-1185">Reference proteome</keyword>
<dbReference type="Gene3D" id="1.10.760.10">
    <property type="entry name" value="Cytochrome c-like domain"/>
    <property type="match status" value="1"/>
</dbReference>
<feature type="chain" id="PRO_5019350804" evidence="7">
    <location>
        <begin position="36"/>
        <end position="151"/>
    </location>
</feature>
<dbReference type="Pfam" id="PF13442">
    <property type="entry name" value="Cytochrome_CBB3"/>
    <property type="match status" value="1"/>
</dbReference>
<proteinExistence type="predicted"/>
<dbReference type="OrthoDB" id="9797504at2"/>
<organism evidence="9 10">
    <name type="scientific">Azospirillum doebereinerae</name>
    <dbReference type="NCBI Taxonomy" id="92933"/>
    <lineage>
        <taxon>Bacteria</taxon>
        <taxon>Pseudomonadati</taxon>
        <taxon>Pseudomonadota</taxon>
        <taxon>Alphaproteobacteria</taxon>
        <taxon>Rhodospirillales</taxon>
        <taxon>Azospirillaceae</taxon>
        <taxon>Azospirillum</taxon>
    </lineage>
</organism>
<keyword evidence="2 6" id="KW-0349">Heme</keyword>
<keyword evidence="4" id="KW-0249">Electron transport</keyword>
<evidence type="ECO:0000256" key="2">
    <source>
        <dbReference type="ARBA" id="ARBA00022617"/>
    </source>
</evidence>
<dbReference type="InterPro" id="IPR036909">
    <property type="entry name" value="Cyt_c-like_dom_sf"/>
</dbReference>
<dbReference type="PANTHER" id="PTHR37823:SF4">
    <property type="entry name" value="MENAQUINOL-CYTOCHROME C REDUCTASE CYTOCHROME B_C SUBUNIT"/>
    <property type="match status" value="1"/>
</dbReference>
<name>A0A433J0B7_9PROT</name>
<dbReference type="InterPro" id="IPR051811">
    <property type="entry name" value="Cytochrome_c550/c551-like"/>
</dbReference>
<protein>
    <submittedName>
        <fullName evidence="9">Cytochrome c-550 PedF</fullName>
    </submittedName>
</protein>
<keyword evidence="3 6" id="KW-0479">Metal-binding</keyword>
<sequence>MPLARTNRRTNRRLRALVLAGLALAGVAASAPAFAHGDMTPQPVDTTGLDKLGETWKDANPFRGNSRAIEIGASAFNQNCARCHGLGAVSGGIAPDLRYLEAGDSGDEWFKERVINGSVRNGVTYMPRFGEALGQEALWAIRSWLETVHAD</sequence>
<evidence type="ECO:0000256" key="1">
    <source>
        <dbReference type="ARBA" id="ARBA00022448"/>
    </source>
</evidence>
<evidence type="ECO:0000259" key="8">
    <source>
        <dbReference type="PROSITE" id="PS51007"/>
    </source>
</evidence>
<dbReference type="Proteomes" id="UP000280346">
    <property type="component" value="Unassembled WGS sequence"/>
</dbReference>
<dbReference type="RefSeq" id="WP_127004500.1">
    <property type="nucleotide sequence ID" value="NZ_JBNPXW010000023.1"/>
</dbReference>
<evidence type="ECO:0000256" key="5">
    <source>
        <dbReference type="ARBA" id="ARBA00023004"/>
    </source>
</evidence>
<comment type="caution">
    <text evidence="9">The sequence shown here is derived from an EMBL/GenBank/DDBJ whole genome shotgun (WGS) entry which is preliminary data.</text>
</comment>
<reference evidence="9 10" key="1">
    <citation type="submission" date="2018-12" db="EMBL/GenBank/DDBJ databases">
        <authorList>
            <person name="Yang Y."/>
        </authorList>
    </citation>
    <scope>NUCLEOTIDE SEQUENCE [LARGE SCALE GENOMIC DNA]</scope>
    <source>
        <strain evidence="9 10">GSF71</strain>
    </source>
</reference>
<dbReference type="InterPro" id="IPR009056">
    <property type="entry name" value="Cyt_c-like_dom"/>
</dbReference>
<evidence type="ECO:0000256" key="6">
    <source>
        <dbReference type="PROSITE-ProRule" id="PRU00433"/>
    </source>
</evidence>
<evidence type="ECO:0000256" key="3">
    <source>
        <dbReference type="ARBA" id="ARBA00022723"/>
    </source>
</evidence>
<accession>A0A433J0B7</accession>
<keyword evidence="7" id="KW-0732">Signal</keyword>
<feature type="domain" description="Cytochrome c" evidence="8">
    <location>
        <begin position="67"/>
        <end position="149"/>
    </location>
</feature>
<dbReference type="NCBIfam" id="TIGR04494">
    <property type="entry name" value="c550_PedF"/>
    <property type="match status" value="1"/>
</dbReference>
<dbReference type="PROSITE" id="PS51007">
    <property type="entry name" value="CYTC"/>
    <property type="match status" value="1"/>
</dbReference>
<keyword evidence="5 6" id="KW-0408">Iron</keyword>
<gene>
    <name evidence="9" type="primary">pedF</name>
    <name evidence="9" type="ORF">EJ913_28890</name>
</gene>
<feature type="signal peptide" evidence="7">
    <location>
        <begin position="1"/>
        <end position="35"/>
    </location>
</feature>
<dbReference type="AlphaFoldDB" id="A0A433J0B7"/>
<evidence type="ECO:0000313" key="9">
    <source>
        <dbReference type="EMBL" id="RUQ62208.1"/>
    </source>
</evidence>
<evidence type="ECO:0000256" key="7">
    <source>
        <dbReference type="SAM" id="SignalP"/>
    </source>
</evidence>
<keyword evidence="1" id="KW-0813">Transport</keyword>
<dbReference type="SUPFAM" id="SSF46626">
    <property type="entry name" value="Cytochrome c"/>
    <property type="match status" value="1"/>
</dbReference>
<evidence type="ECO:0000313" key="10">
    <source>
        <dbReference type="Proteomes" id="UP000280346"/>
    </source>
</evidence>
<dbReference type="GO" id="GO:0009055">
    <property type="term" value="F:electron transfer activity"/>
    <property type="evidence" value="ECO:0007669"/>
    <property type="project" value="InterPro"/>
</dbReference>
<dbReference type="GO" id="GO:0046872">
    <property type="term" value="F:metal ion binding"/>
    <property type="evidence" value="ECO:0007669"/>
    <property type="project" value="UniProtKB-KW"/>
</dbReference>